<evidence type="ECO:0000313" key="3">
    <source>
        <dbReference type="EMBL" id="EDR04206.1"/>
    </source>
</evidence>
<keyword evidence="4" id="KW-1185">Reference proteome</keyword>
<sequence>MLTLDGVVMGPQICAFDDCTNDLLNARGGALCATHEASLANKCRVVGCSKDKIQGTQACAEHVADWKKSIHDRSKATINGIRRVLQCPGERQEWQNVPDAAIQRPHDDEVETENPQPTIKRKTYFSPNRSYCVETACSPSVGSERWKDWTDTTRFIVDTYHYNNHCATDEICRKWCNPAPKDGSAPNLVGETIDEDGNLIQWREFNTQVCEQLNAWLAGYESILKRMTSQNFNWFIHTMLVYHVKHVLAKMTSMEDDESADEESSDEESSDEERSHEESNQEEEMDSKSESGSGSDNDDDKESSSTNSTDHDMHLSD</sequence>
<dbReference type="KEGG" id="lbc:LACBIDRAFT_304897"/>
<protein>
    <submittedName>
        <fullName evidence="3">Predicted protein</fullName>
    </submittedName>
</protein>
<evidence type="ECO:0000259" key="2">
    <source>
        <dbReference type="Pfam" id="PF18721"/>
    </source>
</evidence>
<dbReference type="InParanoid" id="B0DMK9"/>
<evidence type="ECO:0000256" key="1">
    <source>
        <dbReference type="SAM" id="MobiDB-lite"/>
    </source>
</evidence>
<gene>
    <name evidence="3" type="ORF">LACBIDRAFT_304897</name>
</gene>
<proteinExistence type="predicted"/>
<dbReference type="Proteomes" id="UP000001194">
    <property type="component" value="Unassembled WGS sequence"/>
</dbReference>
<dbReference type="AlphaFoldDB" id="B0DMK9"/>
<reference evidence="3 4" key="1">
    <citation type="journal article" date="2008" name="Nature">
        <title>The genome of Laccaria bicolor provides insights into mycorrhizal symbiosis.</title>
        <authorList>
            <person name="Martin F."/>
            <person name="Aerts A."/>
            <person name="Ahren D."/>
            <person name="Brun A."/>
            <person name="Danchin E.G.J."/>
            <person name="Duchaussoy F."/>
            <person name="Gibon J."/>
            <person name="Kohler A."/>
            <person name="Lindquist E."/>
            <person name="Pereda V."/>
            <person name="Salamov A."/>
            <person name="Shapiro H.J."/>
            <person name="Wuyts J."/>
            <person name="Blaudez D."/>
            <person name="Buee M."/>
            <person name="Brokstein P."/>
            <person name="Canbaeck B."/>
            <person name="Cohen D."/>
            <person name="Courty P.E."/>
            <person name="Coutinho P.M."/>
            <person name="Delaruelle C."/>
            <person name="Detter J.C."/>
            <person name="Deveau A."/>
            <person name="DiFazio S."/>
            <person name="Duplessis S."/>
            <person name="Fraissinet-Tachet L."/>
            <person name="Lucic E."/>
            <person name="Frey-Klett P."/>
            <person name="Fourrey C."/>
            <person name="Feussner I."/>
            <person name="Gay G."/>
            <person name="Grimwood J."/>
            <person name="Hoegger P.J."/>
            <person name="Jain P."/>
            <person name="Kilaru S."/>
            <person name="Labbe J."/>
            <person name="Lin Y.C."/>
            <person name="Legue V."/>
            <person name="Le Tacon F."/>
            <person name="Marmeisse R."/>
            <person name="Melayah D."/>
            <person name="Montanini B."/>
            <person name="Muratet M."/>
            <person name="Nehls U."/>
            <person name="Niculita-Hirzel H."/>
            <person name="Oudot-Le Secq M.P."/>
            <person name="Peter M."/>
            <person name="Quesneville H."/>
            <person name="Rajashekar B."/>
            <person name="Reich M."/>
            <person name="Rouhier N."/>
            <person name="Schmutz J."/>
            <person name="Yin T."/>
            <person name="Chalot M."/>
            <person name="Henrissat B."/>
            <person name="Kuees U."/>
            <person name="Lucas S."/>
            <person name="Van de Peer Y."/>
            <person name="Podila G.K."/>
            <person name="Polle A."/>
            <person name="Pukkila P.J."/>
            <person name="Richardson P.M."/>
            <person name="Rouze P."/>
            <person name="Sanders I.R."/>
            <person name="Stajich J.E."/>
            <person name="Tunlid A."/>
            <person name="Tuskan G."/>
            <person name="Grigoriev I.V."/>
        </authorList>
    </citation>
    <scope>NUCLEOTIDE SEQUENCE [LARGE SCALE GENOMIC DNA]</scope>
    <source>
        <strain evidence="4">S238N-H82 / ATCC MYA-4686</strain>
    </source>
</reference>
<dbReference type="EMBL" id="DS547119">
    <property type="protein sequence ID" value="EDR04206.1"/>
    <property type="molecule type" value="Genomic_DNA"/>
</dbReference>
<evidence type="ECO:0000313" key="4">
    <source>
        <dbReference type="Proteomes" id="UP000001194"/>
    </source>
</evidence>
<feature type="compositionally biased region" description="Acidic residues" evidence="1">
    <location>
        <begin position="254"/>
        <end position="271"/>
    </location>
</feature>
<dbReference type="Pfam" id="PF18721">
    <property type="entry name" value="CxC6"/>
    <property type="match status" value="1"/>
</dbReference>
<dbReference type="RefSeq" id="XP_001885097.1">
    <property type="nucleotide sequence ID" value="XM_001885062.1"/>
</dbReference>
<name>B0DMK9_LACBS</name>
<feature type="region of interest" description="Disordered" evidence="1">
    <location>
        <begin position="253"/>
        <end position="317"/>
    </location>
</feature>
<dbReference type="InterPro" id="IPR040898">
    <property type="entry name" value="CxC6"/>
</dbReference>
<accession>B0DMK9</accession>
<dbReference type="GeneID" id="6080672"/>
<organism evidence="4">
    <name type="scientific">Laccaria bicolor (strain S238N-H82 / ATCC MYA-4686)</name>
    <name type="common">Bicoloured deceiver</name>
    <name type="synonym">Laccaria laccata var. bicolor</name>
    <dbReference type="NCBI Taxonomy" id="486041"/>
    <lineage>
        <taxon>Eukaryota</taxon>
        <taxon>Fungi</taxon>
        <taxon>Dikarya</taxon>
        <taxon>Basidiomycota</taxon>
        <taxon>Agaricomycotina</taxon>
        <taxon>Agaricomycetes</taxon>
        <taxon>Agaricomycetidae</taxon>
        <taxon>Agaricales</taxon>
        <taxon>Agaricineae</taxon>
        <taxon>Hydnangiaceae</taxon>
        <taxon>Laccaria</taxon>
    </lineage>
</organism>
<dbReference type="HOGENOM" id="CLU_004966_2_0_1"/>
<dbReference type="OrthoDB" id="2527272at2759"/>
<feature type="domain" description="CxC6 like cysteine cluster associated with KDZ" evidence="2">
    <location>
        <begin position="4"/>
        <end position="68"/>
    </location>
</feature>